<evidence type="ECO:0000313" key="2">
    <source>
        <dbReference type="EMBL" id="KAL2650469.1"/>
    </source>
</evidence>
<accession>A0ABD1ZJT7</accession>
<reference evidence="2 3" key="1">
    <citation type="submission" date="2024-09" db="EMBL/GenBank/DDBJ databases">
        <title>Chromosome-scale assembly of Riccia fluitans.</title>
        <authorList>
            <person name="Paukszto L."/>
            <person name="Sawicki J."/>
            <person name="Karawczyk K."/>
            <person name="Piernik-Szablinska J."/>
            <person name="Szczecinska M."/>
            <person name="Mazdziarz M."/>
        </authorList>
    </citation>
    <scope>NUCLEOTIDE SEQUENCE [LARGE SCALE GENOMIC DNA]</scope>
    <source>
        <strain evidence="2">Rf_01</strain>
        <tissue evidence="2">Aerial parts of the thallus</tissue>
    </source>
</reference>
<keyword evidence="3" id="KW-1185">Reference proteome</keyword>
<evidence type="ECO:0000256" key="1">
    <source>
        <dbReference type="SAM" id="MobiDB-lite"/>
    </source>
</evidence>
<dbReference type="AlphaFoldDB" id="A0ABD1ZJT7"/>
<dbReference type="Proteomes" id="UP001605036">
    <property type="component" value="Unassembled WGS sequence"/>
</dbReference>
<feature type="region of interest" description="Disordered" evidence="1">
    <location>
        <begin position="1"/>
        <end position="25"/>
    </location>
</feature>
<sequence>MKITSTASSLGNQKKQLQAAPKVTTSKSKGKARDIKFSLAVGLTGEDTDMGIFYLLAEFLQQRASSALIAFERGGTNCNIYIQGVAVISSSSAIMIKRKIVREIGWSTNPSSGIRCVSLMWKKSSMDMLLLKGTEENPITIKEYNTERVEGAMGKKAI</sequence>
<protein>
    <submittedName>
        <fullName evidence="2">Uncharacterized protein</fullName>
    </submittedName>
</protein>
<dbReference type="EMBL" id="JBHFFA010000001">
    <property type="protein sequence ID" value="KAL2650469.1"/>
    <property type="molecule type" value="Genomic_DNA"/>
</dbReference>
<name>A0ABD1ZJT7_9MARC</name>
<evidence type="ECO:0000313" key="3">
    <source>
        <dbReference type="Proteomes" id="UP001605036"/>
    </source>
</evidence>
<organism evidence="2 3">
    <name type="scientific">Riccia fluitans</name>
    <dbReference type="NCBI Taxonomy" id="41844"/>
    <lineage>
        <taxon>Eukaryota</taxon>
        <taxon>Viridiplantae</taxon>
        <taxon>Streptophyta</taxon>
        <taxon>Embryophyta</taxon>
        <taxon>Marchantiophyta</taxon>
        <taxon>Marchantiopsida</taxon>
        <taxon>Marchantiidae</taxon>
        <taxon>Marchantiales</taxon>
        <taxon>Ricciaceae</taxon>
        <taxon>Riccia</taxon>
    </lineage>
</organism>
<feature type="compositionally biased region" description="Polar residues" evidence="1">
    <location>
        <begin position="1"/>
        <end position="16"/>
    </location>
</feature>
<proteinExistence type="predicted"/>
<comment type="caution">
    <text evidence="2">The sequence shown here is derived from an EMBL/GenBank/DDBJ whole genome shotgun (WGS) entry which is preliminary data.</text>
</comment>
<gene>
    <name evidence="2" type="ORF">R1flu_018597</name>
</gene>